<reference evidence="2 3" key="1">
    <citation type="submission" date="2017-06" db="EMBL/GenBank/DDBJ databases">
        <authorList>
            <person name="Kim H.J."/>
            <person name="Triplett B.A."/>
        </authorList>
    </citation>
    <scope>NUCLEOTIDE SEQUENCE [LARGE SCALE GENOMIC DNA]</scope>
    <source>
        <strain evidence="2 3">S18795</strain>
    </source>
</reference>
<evidence type="ECO:0000313" key="1">
    <source>
        <dbReference type="EMBL" id="BCX43151.1"/>
    </source>
</evidence>
<reference evidence="1 4" key="2">
    <citation type="submission" date="2021-05" db="EMBL/GenBank/DDBJ databases">
        <title>Complete Genome Sequence of Stenotrophomonas pavanii strain Y.</title>
        <authorList>
            <person name="Dohra H."/>
            <person name="Mohad Din A.R.J."/>
            <person name="Suzuki K."/>
            <person name="Fatma A."/>
            <person name="Honjyo M."/>
            <person name="Nishimura T."/>
            <person name="Moriuch R."/>
            <person name="Masuda K."/>
            <person name="Minoura A."/>
            <person name="Tashiro Y."/>
            <person name="Futamata H."/>
        </authorList>
    </citation>
    <scope>NUCLEOTIDE SEQUENCE [LARGE SCALE GENOMIC DNA]</scope>
    <source>
        <strain evidence="1">Berkeley</strain>
        <strain evidence="4">Y</strain>
    </source>
</reference>
<evidence type="ECO:0000313" key="4">
    <source>
        <dbReference type="Proteomes" id="UP000825066"/>
    </source>
</evidence>
<accession>A0A246L3H8</accession>
<evidence type="ECO:0000313" key="3">
    <source>
        <dbReference type="Proteomes" id="UP000197904"/>
    </source>
</evidence>
<dbReference type="Proteomes" id="UP000825066">
    <property type="component" value="Chromosome"/>
</dbReference>
<gene>
    <name evidence="2" type="ORF">CEE55_00155</name>
    <name evidence="1" type="ORF">STNY_R13320</name>
</gene>
<dbReference type="AlphaFoldDB" id="A0A246L3H8"/>
<dbReference type="EMBL" id="NIXP01000004">
    <property type="protein sequence ID" value="OWR35560.1"/>
    <property type="molecule type" value="Genomic_DNA"/>
</dbReference>
<evidence type="ECO:0000313" key="2">
    <source>
        <dbReference type="EMBL" id="OWR35560.1"/>
    </source>
</evidence>
<dbReference type="EMBL" id="AP024684">
    <property type="protein sequence ID" value="BCX43151.1"/>
    <property type="molecule type" value="Genomic_DNA"/>
</dbReference>
<proteinExistence type="predicted"/>
<dbReference type="Proteomes" id="UP000197904">
    <property type="component" value="Unassembled WGS sequence"/>
</dbReference>
<sequence>MALSLDAELEERILATAKRGRTAWLAGDIAEAEHRFVESWGMIPEPKSSYDHAQSASYGIAVFYRDTAQLEKARAWAMVARDIYGQGEASSEYMDELLATIEFESGNLDAAYALFEPQHRKYGRRAFEGHKKGFIDFIKSRKKTGKVDQ</sequence>
<dbReference type="RefSeq" id="WP_049470105.1">
    <property type="nucleotide sequence ID" value="NZ_AP024684.1"/>
</dbReference>
<name>A0A246L3H8_9GAMM</name>
<protein>
    <submittedName>
        <fullName evidence="2">Uncharacterized protein</fullName>
    </submittedName>
</protein>
<organism evidence="2 3">
    <name type="scientific">Stenotrophomonas pavanii</name>
    <dbReference type="NCBI Taxonomy" id="487698"/>
    <lineage>
        <taxon>Bacteria</taxon>
        <taxon>Pseudomonadati</taxon>
        <taxon>Pseudomonadota</taxon>
        <taxon>Gammaproteobacteria</taxon>
        <taxon>Lysobacterales</taxon>
        <taxon>Lysobacteraceae</taxon>
        <taxon>Stenotrophomonas</taxon>
    </lineage>
</organism>
<keyword evidence="4" id="KW-1185">Reference proteome</keyword>